<dbReference type="PANTHER" id="PTHR24388">
    <property type="entry name" value="ZINC FINGER PROTEIN"/>
    <property type="match status" value="1"/>
</dbReference>
<gene>
    <name evidence="10" type="ORF">MAR_031848</name>
</gene>
<dbReference type="Proteomes" id="UP001164746">
    <property type="component" value="Chromosome 10"/>
</dbReference>
<feature type="domain" description="C2H2-type" evidence="9">
    <location>
        <begin position="90"/>
        <end position="113"/>
    </location>
</feature>
<evidence type="ECO:0000256" key="8">
    <source>
        <dbReference type="SAM" id="MobiDB-lite"/>
    </source>
</evidence>
<keyword evidence="4 7" id="KW-0863">Zinc-finger</keyword>
<dbReference type="PANTHER" id="PTHR24388:SF54">
    <property type="entry name" value="PROTEIN ESCARGOT"/>
    <property type="match status" value="1"/>
</dbReference>
<dbReference type="Gene3D" id="3.30.160.60">
    <property type="entry name" value="Classic Zinc Finger"/>
    <property type="match status" value="2"/>
</dbReference>
<keyword evidence="3" id="KW-0677">Repeat</keyword>
<feature type="region of interest" description="Disordered" evidence="8">
    <location>
        <begin position="198"/>
        <end position="235"/>
    </location>
</feature>
<evidence type="ECO:0000256" key="6">
    <source>
        <dbReference type="ARBA" id="ARBA00023242"/>
    </source>
</evidence>
<keyword evidence="6" id="KW-0539">Nucleus</keyword>
<keyword evidence="5" id="KW-0862">Zinc</keyword>
<evidence type="ECO:0000256" key="2">
    <source>
        <dbReference type="ARBA" id="ARBA00022723"/>
    </source>
</evidence>
<reference evidence="10" key="1">
    <citation type="submission" date="2022-11" db="EMBL/GenBank/DDBJ databases">
        <title>Centuries of genome instability and evolution in soft-shell clam transmissible cancer (bioRxiv).</title>
        <authorList>
            <person name="Hart S.F.M."/>
            <person name="Yonemitsu M.A."/>
            <person name="Giersch R.M."/>
            <person name="Beal B.F."/>
            <person name="Arriagada G."/>
            <person name="Davis B.W."/>
            <person name="Ostrander E.A."/>
            <person name="Goff S.P."/>
            <person name="Metzger M.J."/>
        </authorList>
    </citation>
    <scope>NUCLEOTIDE SEQUENCE</scope>
    <source>
        <strain evidence="10">MELC-2E11</strain>
        <tissue evidence="10">Siphon/mantle</tissue>
    </source>
</reference>
<comment type="subcellular location">
    <subcellularLocation>
        <location evidence="1">Nucleus</location>
    </subcellularLocation>
</comment>
<organism evidence="10 11">
    <name type="scientific">Mya arenaria</name>
    <name type="common">Soft-shell clam</name>
    <dbReference type="NCBI Taxonomy" id="6604"/>
    <lineage>
        <taxon>Eukaryota</taxon>
        <taxon>Metazoa</taxon>
        <taxon>Spiralia</taxon>
        <taxon>Lophotrochozoa</taxon>
        <taxon>Mollusca</taxon>
        <taxon>Bivalvia</taxon>
        <taxon>Autobranchia</taxon>
        <taxon>Heteroconchia</taxon>
        <taxon>Euheterodonta</taxon>
        <taxon>Imparidentia</taxon>
        <taxon>Neoheterodontei</taxon>
        <taxon>Myida</taxon>
        <taxon>Myoidea</taxon>
        <taxon>Myidae</taxon>
        <taxon>Mya</taxon>
    </lineage>
</organism>
<dbReference type="EMBL" id="CP111021">
    <property type="protein sequence ID" value="WAR17254.1"/>
    <property type="molecule type" value="Genomic_DNA"/>
</dbReference>
<evidence type="ECO:0000256" key="3">
    <source>
        <dbReference type="ARBA" id="ARBA00022737"/>
    </source>
</evidence>
<protein>
    <submittedName>
        <fullName evidence="10">BLMP1-like protein</fullName>
    </submittedName>
</protein>
<dbReference type="SUPFAM" id="SSF57667">
    <property type="entry name" value="beta-beta-alpha zinc fingers"/>
    <property type="match status" value="1"/>
</dbReference>
<feature type="domain" description="C2H2-type" evidence="9">
    <location>
        <begin position="28"/>
        <end position="55"/>
    </location>
</feature>
<feature type="compositionally biased region" description="Basic and acidic residues" evidence="8">
    <location>
        <begin position="163"/>
        <end position="172"/>
    </location>
</feature>
<evidence type="ECO:0000256" key="5">
    <source>
        <dbReference type="ARBA" id="ARBA00022833"/>
    </source>
</evidence>
<dbReference type="SMART" id="SM00355">
    <property type="entry name" value="ZnF_C2H2"/>
    <property type="match status" value="4"/>
</dbReference>
<feature type="region of interest" description="Disordered" evidence="8">
    <location>
        <begin position="149"/>
        <end position="172"/>
    </location>
</feature>
<accession>A0ABY7F8Z8</accession>
<evidence type="ECO:0000256" key="7">
    <source>
        <dbReference type="PROSITE-ProRule" id="PRU00042"/>
    </source>
</evidence>
<sequence>MDNKKETSDDDNSHHQDQLGKKLKKTLPTCKICGKQFENMKYLKQHMQSHLIKQKCKLCHAEYKQLQNLYKHCKKVHGKEKDKKPKVTHLDCHICGKKFKKPFNLKRHMTRVHKNIGRKHVQAEFSCRHCNSQFLNYEQLFQHVIKNHPLQEQRGGRRASKHRSVDVNEIPHHSIVNNRTAFAPDTVGSSLVNGYTDMLDSTNDLNQSQQNDDPPDLDNNESSDEDEPVNNQVDESALGNRVINRLIHPIGNERYDLLTFFGNRRDQVRSFLHSRARQLRGIKWSLCVQVEMERIEEVKLADIRKVERRNENISINVFTYEKETIVPLRITEHTRRPHHVVCEDNRYTKPTVVYTGEDAGSKMIECLLKEEKQIREILSHIKPMDISEKEREDIISKANYCCICKKAFTFYDRTMENVRRYKAIEIIHTKKRLDKVTAKPTYKDTTILNEDLVAVELYKSTVNLVKPIYCGMSILGTYGGGARSTKVQLKRVRSDGKTVTIHSDLLNGAVLKIKRTWLELSFVLPIQIQSTFDEHVVMTVFSTICFRSLNDPRADT</sequence>
<feature type="compositionally biased region" description="Acidic residues" evidence="8">
    <location>
        <begin position="213"/>
        <end position="228"/>
    </location>
</feature>
<evidence type="ECO:0000256" key="1">
    <source>
        <dbReference type="ARBA" id="ARBA00004123"/>
    </source>
</evidence>
<dbReference type="Pfam" id="PF00096">
    <property type="entry name" value="zf-C2H2"/>
    <property type="match status" value="2"/>
</dbReference>
<feature type="compositionally biased region" description="Low complexity" evidence="8">
    <location>
        <begin position="200"/>
        <end position="212"/>
    </location>
</feature>
<keyword evidence="2" id="KW-0479">Metal-binding</keyword>
<keyword evidence="11" id="KW-1185">Reference proteome</keyword>
<feature type="domain" description="C2H2-type" evidence="9">
    <location>
        <begin position="125"/>
        <end position="153"/>
    </location>
</feature>
<feature type="domain" description="C2H2-type" evidence="9">
    <location>
        <begin position="54"/>
        <end position="82"/>
    </location>
</feature>
<dbReference type="InterPro" id="IPR036236">
    <property type="entry name" value="Znf_C2H2_sf"/>
</dbReference>
<evidence type="ECO:0000313" key="10">
    <source>
        <dbReference type="EMBL" id="WAR17254.1"/>
    </source>
</evidence>
<evidence type="ECO:0000313" key="11">
    <source>
        <dbReference type="Proteomes" id="UP001164746"/>
    </source>
</evidence>
<evidence type="ECO:0000259" key="9">
    <source>
        <dbReference type="PROSITE" id="PS50157"/>
    </source>
</evidence>
<evidence type="ECO:0000256" key="4">
    <source>
        <dbReference type="ARBA" id="ARBA00022771"/>
    </source>
</evidence>
<feature type="region of interest" description="Disordered" evidence="8">
    <location>
        <begin position="1"/>
        <end position="20"/>
    </location>
</feature>
<dbReference type="PROSITE" id="PS50157">
    <property type="entry name" value="ZINC_FINGER_C2H2_2"/>
    <property type="match status" value="4"/>
</dbReference>
<dbReference type="PROSITE" id="PS00028">
    <property type="entry name" value="ZINC_FINGER_C2H2_1"/>
    <property type="match status" value="4"/>
</dbReference>
<name>A0ABY7F8Z8_MYAAR</name>
<dbReference type="InterPro" id="IPR050527">
    <property type="entry name" value="Snail/Krueppel_Znf"/>
</dbReference>
<proteinExistence type="predicted"/>
<dbReference type="InterPro" id="IPR013087">
    <property type="entry name" value="Znf_C2H2_type"/>
</dbReference>